<accession>A0A1P9X4D5</accession>
<evidence type="ECO:0000259" key="6">
    <source>
        <dbReference type="Pfam" id="PF08244"/>
    </source>
</evidence>
<evidence type="ECO:0000259" key="5">
    <source>
        <dbReference type="Pfam" id="PF00251"/>
    </source>
</evidence>
<evidence type="ECO:0000313" key="7">
    <source>
        <dbReference type="EMBL" id="AQG82467.1"/>
    </source>
</evidence>
<dbReference type="STRING" id="1178516.AWR27_12605"/>
<gene>
    <name evidence="7" type="ORF">AWR27_12605</name>
</gene>
<proteinExistence type="inferred from homology"/>
<dbReference type="InterPro" id="IPR013189">
    <property type="entry name" value="Glyco_hydro_32_C"/>
</dbReference>
<feature type="domain" description="Glycosyl hydrolase family 32 C-terminal" evidence="6">
    <location>
        <begin position="366"/>
        <end position="513"/>
    </location>
</feature>
<evidence type="ECO:0000256" key="1">
    <source>
        <dbReference type="ARBA" id="ARBA00009902"/>
    </source>
</evidence>
<dbReference type="GO" id="GO:0005987">
    <property type="term" value="P:sucrose catabolic process"/>
    <property type="evidence" value="ECO:0007669"/>
    <property type="project" value="TreeGrafter"/>
</dbReference>
<feature type="domain" description="Glycosyl hydrolase family 32 N-terminal" evidence="5">
    <location>
        <begin position="31"/>
        <end position="360"/>
    </location>
</feature>
<name>A0A1P9X4D5_9BACT</name>
<dbReference type="PROSITE" id="PS00609">
    <property type="entry name" value="GLYCOSYL_HYDROL_F32"/>
    <property type="match status" value="1"/>
</dbReference>
<dbReference type="PANTHER" id="PTHR42800">
    <property type="entry name" value="EXOINULINASE INUD (AFU_ORTHOLOGUE AFUA_5G00480)"/>
    <property type="match status" value="1"/>
</dbReference>
<dbReference type="Proteomes" id="UP000187941">
    <property type="component" value="Chromosome"/>
</dbReference>
<keyword evidence="3 4" id="KW-0326">Glycosidase</keyword>
<evidence type="ECO:0000256" key="3">
    <source>
        <dbReference type="ARBA" id="ARBA00023295"/>
    </source>
</evidence>
<evidence type="ECO:0000313" key="8">
    <source>
        <dbReference type="Proteomes" id="UP000187941"/>
    </source>
</evidence>
<dbReference type="Gene3D" id="2.60.120.560">
    <property type="entry name" value="Exo-inulinase, domain 1"/>
    <property type="match status" value="1"/>
</dbReference>
<dbReference type="SUPFAM" id="SSF75005">
    <property type="entry name" value="Arabinanase/levansucrase/invertase"/>
    <property type="match status" value="1"/>
</dbReference>
<dbReference type="InterPro" id="IPR001362">
    <property type="entry name" value="Glyco_hydro_32"/>
</dbReference>
<dbReference type="InterPro" id="IPR013148">
    <property type="entry name" value="Glyco_hydro_32_N"/>
</dbReference>
<dbReference type="SMART" id="SM00640">
    <property type="entry name" value="Glyco_32"/>
    <property type="match status" value="1"/>
</dbReference>
<organism evidence="7 8">
    <name type="scientific">Spirosoma montaniterrae</name>
    <dbReference type="NCBI Taxonomy" id="1178516"/>
    <lineage>
        <taxon>Bacteria</taxon>
        <taxon>Pseudomonadati</taxon>
        <taxon>Bacteroidota</taxon>
        <taxon>Cytophagia</taxon>
        <taxon>Cytophagales</taxon>
        <taxon>Cytophagaceae</taxon>
        <taxon>Spirosoma</taxon>
    </lineage>
</organism>
<dbReference type="InterPro" id="IPR013320">
    <property type="entry name" value="ConA-like_dom_sf"/>
</dbReference>
<dbReference type="InterPro" id="IPR018053">
    <property type="entry name" value="Glyco_hydro_32_AS"/>
</dbReference>
<dbReference type="KEGG" id="smon:AWR27_12605"/>
<dbReference type="Pfam" id="PF00251">
    <property type="entry name" value="Glyco_hydro_32N"/>
    <property type="match status" value="1"/>
</dbReference>
<dbReference type="SUPFAM" id="SSF49899">
    <property type="entry name" value="Concanavalin A-like lectins/glucanases"/>
    <property type="match status" value="1"/>
</dbReference>
<dbReference type="PANTHER" id="PTHR42800:SF1">
    <property type="entry name" value="EXOINULINASE INUD (AFU_ORTHOLOGUE AFUA_5G00480)"/>
    <property type="match status" value="1"/>
</dbReference>
<evidence type="ECO:0000256" key="2">
    <source>
        <dbReference type="ARBA" id="ARBA00022801"/>
    </source>
</evidence>
<dbReference type="AlphaFoldDB" id="A0A1P9X4D5"/>
<reference evidence="7 8" key="1">
    <citation type="submission" date="2016-01" db="EMBL/GenBank/DDBJ databases">
        <authorList>
            <person name="Oliw E.H."/>
        </authorList>
    </citation>
    <scope>NUCLEOTIDE SEQUENCE [LARGE SCALE GENOMIC DNA]</scope>
    <source>
        <strain evidence="7 8">DY10</strain>
    </source>
</reference>
<comment type="similarity">
    <text evidence="1 4">Belongs to the glycosyl hydrolase 32 family.</text>
</comment>
<dbReference type="GO" id="GO:0005737">
    <property type="term" value="C:cytoplasm"/>
    <property type="evidence" value="ECO:0007669"/>
    <property type="project" value="TreeGrafter"/>
</dbReference>
<dbReference type="EMBL" id="CP014263">
    <property type="protein sequence ID" value="AQG82467.1"/>
    <property type="molecule type" value="Genomic_DNA"/>
</dbReference>
<dbReference type="CDD" id="cd18622">
    <property type="entry name" value="GH32_Inu-like"/>
    <property type="match status" value="1"/>
</dbReference>
<dbReference type="InterPro" id="IPR023296">
    <property type="entry name" value="Glyco_hydro_beta-prop_sf"/>
</dbReference>
<keyword evidence="2 4" id="KW-0378">Hydrolase</keyword>
<dbReference type="OrthoDB" id="9759709at2"/>
<dbReference type="Gene3D" id="2.115.10.20">
    <property type="entry name" value="Glycosyl hydrolase domain, family 43"/>
    <property type="match status" value="1"/>
</dbReference>
<protein>
    <submittedName>
        <fullName evidence="7">Levanase</fullName>
    </submittedName>
</protein>
<keyword evidence="8" id="KW-1185">Reference proteome</keyword>
<dbReference type="Pfam" id="PF08244">
    <property type="entry name" value="Glyco_hydro_32C"/>
    <property type="match status" value="1"/>
</dbReference>
<evidence type="ECO:0000256" key="4">
    <source>
        <dbReference type="RuleBase" id="RU362110"/>
    </source>
</evidence>
<dbReference type="GO" id="GO:0004575">
    <property type="term" value="F:sucrose alpha-glucosidase activity"/>
    <property type="evidence" value="ECO:0007669"/>
    <property type="project" value="TreeGrafter"/>
</dbReference>
<sequence length="522" mass="58463">MQRPTKMLALLACLWQPLFGQTTPDYRPQYHFTPPKNWINDPNGLVYHEGEYHLFYQHNPFDNKWGHMSWGHAVSKDLLRWEHLPLAIPEFTHADGNTKTAIFSGSAVIDKGNKNGLCPPGTKDCMVAVYTGNVSKDDKQTNQYQNLAYSADRGRTFTQYDKNPIIDIGSKEFRDPNVFWYAPQQKWVMATVKAKEHRAAFYASKDLKKWEFLSHFGPTGDTSKVWECPALMQVPVQGESGQSRWVLFISAGHPQPDYVGMQYFVGNFDGTTFTLDPAHPKPISGNSYAGAVVDWGKDYYAAIQYNDLPGSQPGPVMVGWLNNWAYANDLPTMPFKGAMSLPRQISLKRTASGLQLVQQPITSVRTLRGPASNVATMRLNNESRVWQKNTDNTYELELTLRPGTAKTAGIRLAKGSNEETLVQYVDGKLQVDRRRSGNVAFNKRFASVDEAPVALQNGAVKLRIFVDKSIVEVFINDGERVLTDQIFPTETAGGIELFAEGGTAEFSGLTLWPIKPVVRVSE</sequence>